<evidence type="ECO:0000259" key="1">
    <source>
        <dbReference type="Pfam" id="PF04149"/>
    </source>
</evidence>
<dbReference type="Proteomes" id="UP001596174">
    <property type="component" value="Unassembled WGS sequence"/>
</dbReference>
<reference evidence="3" key="1">
    <citation type="journal article" date="2019" name="Int. J. Syst. Evol. Microbiol.">
        <title>The Global Catalogue of Microorganisms (GCM) 10K type strain sequencing project: providing services to taxonomists for standard genome sequencing and annotation.</title>
        <authorList>
            <consortium name="The Broad Institute Genomics Platform"/>
            <consortium name="The Broad Institute Genome Sequencing Center for Infectious Disease"/>
            <person name="Wu L."/>
            <person name="Ma J."/>
        </authorList>
    </citation>
    <scope>NUCLEOTIDE SEQUENCE [LARGE SCALE GENOMIC DNA]</scope>
    <source>
        <strain evidence="3">JCM 4816</strain>
    </source>
</reference>
<dbReference type="RefSeq" id="WP_380578258.1">
    <property type="nucleotide sequence ID" value="NZ_JBHSQJ010000001.1"/>
</dbReference>
<dbReference type="EMBL" id="JBHSQJ010000001">
    <property type="protein sequence ID" value="MFC5905637.1"/>
    <property type="molecule type" value="Genomic_DNA"/>
</dbReference>
<accession>A0ABW1FUY5</accession>
<evidence type="ECO:0000313" key="3">
    <source>
        <dbReference type="Proteomes" id="UP001596174"/>
    </source>
</evidence>
<feature type="domain" description="DUF397" evidence="1">
    <location>
        <begin position="9"/>
        <end position="61"/>
    </location>
</feature>
<comment type="caution">
    <text evidence="2">The sequence shown here is derived from an EMBL/GenBank/DDBJ whole genome shotgun (WGS) entry which is preliminary data.</text>
</comment>
<name>A0ABW1FUY5_9ACTN</name>
<keyword evidence="3" id="KW-1185">Reference proteome</keyword>
<organism evidence="2 3">
    <name type="scientific">Streptacidiphilus monticola</name>
    <dbReference type="NCBI Taxonomy" id="2161674"/>
    <lineage>
        <taxon>Bacteria</taxon>
        <taxon>Bacillati</taxon>
        <taxon>Actinomycetota</taxon>
        <taxon>Actinomycetes</taxon>
        <taxon>Kitasatosporales</taxon>
        <taxon>Streptomycetaceae</taxon>
        <taxon>Streptacidiphilus</taxon>
    </lineage>
</organism>
<protein>
    <submittedName>
        <fullName evidence="2">DUF397 domain-containing protein</fullName>
    </submittedName>
</protein>
<gene>
    <name evidence="2" type="ORF">ACFP3V_00160</name>
</gene>
<proteinExistence type="predicted"/>
<dbReference type="Pfam" id="PF04149">
    <property type="entry name" value="DUF397"/>
    <property type="match status" value="1"/>
</dbReference>
<evidence type="ECO:0000313" key="2">
    <source>
        <dbReference type="EMBL" id="MFC5905637.1"/>
    </source>
</evidence>
<dbReference type="InterPro" id="IPR007278">
    <property type="entry name" value="DUF397"/>
</dbReference>
<sequence>MKHTDTAALAWRKSSYSGANGNCVEVAVPGPEAIAVRDSKDPQGPALSFSADAWAAFVAAVNAGEIHA</sequence>